<accession>A0A1R1X7N4</accession>
<comment type="caution">
    <text evidence="16">The sequence shown here is derived from an EMBL/GenBank/DDBJ whole genome shotgun (WGS) entry which is preliminary data.</text>
</comment>
<comment type="function">
    <text evidence="1">Subunit of the oligosaccharyl transferase (OST) complex that catalyzes the initial transfer of a defined glycan (Glc(3)Man(9)GlcNAc(2) in eukaryotes) from the lipid carrier dolichol-pyrophosphate to an asparagine residue within an Asn-X-Ser/Thr consensus motif in nascent polypeptide chains, the first step in protein N-glycosylation. N-glycosylation occurs cotranslationally and the complex associates with the Sec61 complex at the channel-forming translocon complex that mediates protein translocation across the endoplasmic reticulum (ER). All subunits are required for a maximal enzyme activity.</text>
</comment>
<evidence type="ECO:0000256" key="5">
    <source>
        <dbReference type="ARBA" id="ARBA00022692"/>
    </source>
</evidence>
<evidence type="ECO:0000256" key="7">
    <source>
        <dbReference type="ARBA" id="ARBA00022824"/>
    </source>
</evidence>
<dbReference type="PANTHER" id="PTHR12640:SF0">
    <property type="entry name" value="DOLICHYL-DIPHOSPHOOLIGOSACCHARIDE--PROTEIN GLYCOSYLTRANSFERASE SUBUNIT 2"/>
    <property type="match status" value="1"/>
</dbReference>
<keyword evidence="5 12" id="KW-0812">Transmembrane</keyword>
<evidence type="ECO:0000256" key="8">
    <source>
        <dbReference type="ARBA" id="ARBA00022989"/>
    </source>
</evidence>
<gene>
    <name evidence="16" type="ORF">AYI70_g10205</name>
    <name evidence="15" type="ORF">AYI70_g11404</name>
</gene>
<dbReference type="Pfam" id="PF25147">
    <property type="entry name" value="Ribophorin_II_C"/>
    <property type="match status" value="1"/>
</dbReference>
<feature type="transmembrane region" description="Helical" evidence="12">
    <location>
        <begin position="181"/>
        <end position="204"/>
    </location>
</feature>
<protein>
    <recommendedName>
        <fullName evidence="11">Ribophorin II</fullName>
    </recommendedName>
    <alternativeName>
        <fullName evidence="10">Ribophorin-2</fullName>
    </alternativeName>
</protein>
<evidence type="ECO:0000256" key="10">
    <source>
        <dbReference type="ARBA" id="ARBA00030078"/>
    </source>
</evidence>
<evidence type="ECO:0000259" key="13">
    <source>
        <dbReference type="Pfam" id="PF23860"/>
    </source>
</evidence>
<proteinExistence type="inferred from homology"/>
<dbReference type="InterPro" id="IPR055374">
    <property type="entry name" value="Ribophorin_II_3rd"/>
</dbReference>
<evidence type="ECO:0000313" key="17">
    <source>
        <dbReference type="Proteomes" id="UP000187283"/>
    </source>
</evidence>
<dbReference type="EMBL" id="LSSN01005728">
    <property type="protein sequence ID" value="OMJ08661.1"/>
    <property type="molecule type" value="Genomic_DNA"/>
</dbReference>
<evidence type="ECO:0000256" key="9">
    <source>
        <dbReference type="ARBA" id="ARBA00023136"/>
    </source>
</evidence>
<dbReference type="EMBL" id="LSSN01004907">
    <property type="protein sequence ID" value="OMJ10644.1"/>
    <property type="molecule type" value="Genomic_DNA"/>
</dbReference>
<comment type="similarity">
    <text evidence="4">Belongs to the SWP1 family.</text>
</comment>
<dbReference type="InterPro" id="IPR008814">
    <property type="entry name" value="Swp1"/>
</dbReference>
<dbReference type="AlphaFoldDB" id="A0A1R1X7N4"/>
<evidence type="ECO:0000256" key="11">
    <source>
        <dbReference type="ARBA" id="ARBA00032139"/>
    </source>
</evidence>
<evidence type="ECO:0000256" key="2">
    <source>
        <dbReference type="ARBA" id="ARBA00004477"/>
    </source>
</evidence>
<evidence type="ECO:0000256" key="4">
    <source>
        <dbReference type="ARBA" id="ARBA00009038"/>
    </source>
</evidence>
<dbReference type="GO" id="GO:0008250">
    <property type="term" value="C:oligosaccharyltransferase complex"/>
    <property type="evidence" value="ECO:0007669"/>
    <property type="project" value="InterPro"/>
</dbReference>
<dbReference type="Proteomes" id="UP000187283">
    <property type="component" value="Unassembled WGS sequence"/>
</dbReference>
<keyword evidence="9 12" id="KW-0472">Membrane</keyword>
<sequence>MLASIVLASSYEIKPNKISVNLVDKLGDVVTKERPEYPEKLKKRFELESGSKIVVEFEAISSSKDHKHIPLNQAALVLTSLDKTSQTSISSKFSEAKNSYKIIMNKLKIENHIASNGEYSADLVLGSFSEKTGAVYNLGVININCFKSSIEKSDHIIYGPKPEIFHTFSAPQKMVNPLVSVIYTALITIPFALFFTMLGSSGFLSAINKNATVSDYSFFGCILSYASLIISYFIGVKIFPILFYGLVLAIPTFIFGQKSLFK</sequence>
<evidence type="ECO:0000256" key="12">
    <source>
        <dbReference type="SAM" id="Phobius"/>
    </source>
</evidence>
<keyword evidence="6" id="KW-0732">Signal</keyword>
<name>A0A1R1X7N4_9FUNG</name>
<feature type="domain" description="Ribophorin II C-terminal" evidence="14">
    <location>
        <begin position="168"/>
        <end position="260"/>
    </location>
</feature>
<keyword evidence="17" id="KW-1185">Reference proteome</keyword>
<dbReference type="UniPathway" id="UPA00378"/>
<keyword evidence="7" id="KW-0256">Endoplasmic reticulum</keyword>
<dbReference type="STRING" id="133412.A0A1R1X7N4"/>
<evidence type="ECO:0000313" key="15">
    <source>
        <dbReference type="EMBL" id="OMJ08661.1"/>
    </source>
</evidence>
<dbReference type="Pfam" id="PF23860">
    <property type="entry name" value="Ribophorin_II_3rd"/>
    <property type="match status" value="1"/>
</dbReference>
<dbReference type="InterPro" id="IPR056790">
    <property type="entry name" value="Ribophorin_II_C"/>
</dbReference>
<feature type="domain" description="Ribophorin II third" evidence="13">
    <location>
        <begin position="18"/>
        <end position="127"/>
    </location>
</feature>
<feature type="transmembrane region" description="Helical" evidence="12">
    <location>
        <begin position="216"/>
        <end position="235"/>
    </location>
</feature>
<comment type="subcellular location">
    <subcellularLocation>
        <location evidence="2">Endoplasmic reticulum membrane</location>
        <topology evidence="2">Multi-pass membrane protein</topology>
    </subcellularLocation>
</comment>
<evidence type="ECO:0000256" key="1">
    <source>
        <dbReference type="ARBA" id="ARBA00002791"/>
    </source>
</evidence>
<feature type="transmembrane region" description="Helical" evidence="12">
    <location>
        <begin position="241"/>
        <end position="261"/>
    </location>
</feature>
<keyword evidence="8 12" id="KW-1133">Transmembrane helix</keyword>
<dbReference type="PANTHER" id="PTHR12640">
    <property type="entry name" value="RIBOPHORIN II"/>
    <property type="match status" value="1"/>
</dbReference>
<organism evidence="16 17">
    <name type="scientific">Smittium culicis</name>
    <dbReference type="NCBI Taxonomy" id="133412"/>
    <lineage>
        <taxon>Eukaryota</taxon>
        <taxon>Fungi</taxon>
        <taxon>Fungi incertae sedis</taxon>
        <taxon>Zoopagomycota</taxon>
        <taxon>Kickxellomycotina</taxon>
        <taxon>Harpellomycetes</taxon>
        <taxon>Harpellales</taxon>
        <taxon>Legeriomycetaceae</taxon>
        <taxon>Smittium</taxon>
    </lineage>
</organism>
<evidence type="ECO:0000313" key="16">
    <source>
        <dbReference type="EMBL" id="OMJ10644.1"/>
    </source>
</evidence>
<dbReference type="OrthoDB" id="432292at2759"/>
<reference evidence="16 17" key="1">
    <citation type="submission" date="2017-01" db="EMBL/GenBank/DDBJ databases">
        <authorList>
            <person name="Mah S.A."/>
            <person name="Swanson W.J."/>
            <person name="Moy G.W."/>
            <person name="Vacquier V.D."/>
        </authorList>
    </citation>
    <scope>NUCLEOTIDE SEQUENCE [LARGE SCALE GENOMIC DNA]</scope>
    <source>
        <strain evidence="16 17">GSMNP</strain>
    </source>
</reference>
<evidence type="ECO:0000259" key="14">
    <source>
        <dbReference type="Pfam" id="PF25147"/>
    </source>
</evidence>
<dbReference type="GO" id="GO:0006487">
    <property type="term" value="P:protein N-linked glycosylation"/>
    <property type="evidence" value="ECO:0007669"/>
    <property type="project" value="TreeGrafter"/>
</dbReference>
<evidence type="ECO:0000256" key="3">
    <source>
        <dbReference type="ARBA" id="ARBA00004922"/>
    </source>
</evidence>
<comment type="pathway">
    <text evidence="3">Protein modification; protein glycosylation.</text>
</comment>
<evidence type="ECO:0000256" key="6">
    <source>
        <dbReference type="ARBA" id="ARBA00022729"/>
    </source>
</evidence>